<dbReference type="AlphaFoldDB" id="A0AAV4N4L1"/>
<dbReference type="EMBL" id="BPLQ01001202">
    <property type="protein sequence ID" value="GIX79637.1"/>
    <property type="molecule type" value="Genomic_DNA"/>
</dbReference>
<organism evidence="1 2">
    <name type="scientific">Caerostris darwini</name>
    <dbReference type="NCBI Taxonomy" id="1538125"/>
    <lineage>
        <taxon>Eukaryota</taxon>
        <taxon>Metazoa</taxon>
        <taxon>Ecdysozoa</taxon>
        <taxon>Arthropoda</taxon>
        <taxon>Chelicerata</taxon>
        <taxon>Arachnida</taxon>
        <taxon>Araneae</taxon>
        <taxon>Araneomorphae</taxon>
        <taxon>Entelegynae</taxon>
        <taxon>Araneoidea</taxon>
        <taxon>Araneidae</taxon>
        <taxon>Caerostris</taxon>
    </lineage>
</organism>
<reference evidence="1 2" key="1">
    <citation type="submission" date="2021-06" db="EMBL/GenBank/DDBJ databases">
        <title>Caerostris darwini draft genome.</title>
        <authorList>
            <person name="Kono N."/>
            <person name="Arakawa K."/>
        </authorList>
    </citation>
    <scope>NUCLEOTIDE SEQUENCE [LARGE SCALE GENOMIC DNA]</scope>
</reference>
<protein>
    <submittedName>
        <fullName evidence="1">Uncharacterized protein</fullName>
    </submittedName>
</protein>
<evidence type="ECO:0000313" key="1">
    <source>
        <dbReference type="EMBL" id="GIX79637.1"/>
    </source>
</evidence>
<dbReference type="Proteomes" id="UP001054837">
    <property type="component" value="Unassembled WGS sequence"/>
</dbReference>
<name>A0AAV4N4L1_9ARAC</name>
<gene>
    <name evidence="1" type="ORF">CDAR_4211</name>
</gene>
<proteinExistence type="predicted"/>
<sequence length="112" mass="13066">MDMPAPVTWCISQDPLWVIADWPSTTILDPSTTERGISARKIFSLRHHPLPLFNFCNRKKENAPVKYEYSSARSTRRRRSNCHLAPRVPRIINTFCVNGNFRFYFQLPSDNP</sequence>
<comment type="caution">
    <text evidence="1">The sequence shown here is derived from an EMBL/GenBank/DDBJ whole genome shotgun (WGS) entry which is preliminary data.</text>
</comment>
<evidence type="ECO:0000313" key="2">
    <source>
        <dbReference type="Proteomes" id="UP001054837"/>
    </source>
</evidence>
<keyword evidence="2" id="KW-1185">Reference proteome</keyword>
<accession>A0AAV4N4L1</accession>